<feature type="domain" description="TIR" evidence="6">
    <location>
        <begin position="4"/>
        <end position="117"/>
    </location>
</feature>
<keyword evidence="9" id="KW-1185">Reference proteome</keyword>
<feature type="repeat" description="WD" evidence="4">
    <location>
        <begin position="1284"/>
        <end position="1325"/>
    </location>
</feature>
<dbReference type="PROSITE" id="PS00678">
    <property type="entry name" value="WD_REPEATS_1"/>
    <property type="match status" value="8"/>
</dbReference>
<comment type="caution">
    <text evidence="8">The sequence shown here is derived from an EMBL/GenBank/DDBJ whole genome shotgun (WGS) entry which is preliminary data.</text>
</comment>
<dbReference type="InterPro" id="IPR019775">
    <property type="entry name" value="WD40_repeat_CS"/>
</dbReference>
<feature type="repeat" description="WD" evidence="4">
    <location>
        <begin position="1153"/>
        <end position="1194"/>
    </location>
</feature>
<feature type="repeat" description="WD" evidence="4">
    <location>
        <begin position="938"/>
        <end position="979"/>
    </location>
</feature>
<organism evidence="8 9">
    <name type="scientific">Arthrobacter ginkgonis</name>
    <dbReference type="NCBI Taxonomy" id="1630594"/>
    <lineage>
        <taxon>Bacteria</taxon>
        <taxon>Bacillati</taxon>
        <taxon>Actinomycetota</taxon>
        <taxon>Actinomycetes</taxon>
        <taxon>Micrococcales</taxon>
        <taxon>Micrococcaceae</taxon>
        <taxon>Arthrobacter</taxon>
    </lineage>
</organism>
<keyword evidence="3" id="KW-0677">Repeat</keyword>
<feature type="repeat" description="WD" evidence="4">
    <location>
        <begin position="1110"/>
        <end position="1151"/>
    </location>
</feature>
<keyword evidence="5" id="KW-0175">Coiled coil</keyword>
<dbReference type="SUPFAM" id="SSF52540">
    <property type="entry name" value="P-loop containing nucleoside triphosphate hydrolases"/>
    <property type="match status" value="1"/>
</dbReference>
<dbReference type="SMART" id="SM00320">
    <property type="entry name" value="WD40"/>
    <property type="match status" value="14"/>
</dbReference>
<dbReference type="InterPro" id="IPR015943">
    <property type="entry name" value="WD40/YVTN_repeat-like_dom_sf"/>
</dbReference>
<evidence type="ECO:0000259" key="6">
    <source>
        <dbReference type="Pfam" id="PF13676"/>
    </source>
</evidence>
<feature type="repeat" description="WD" evidence="4">
    <location>
        <begin position="1024"/>
        <end position="1065"/>
    </location>
</feature>
<feature type="repeat" description="WD" evidence="4">
    <location>
        <begin position="896"/>
        <end position="936"/>
    </location>
</feature>
<feature type="coiled-coil region" evidence="5">
    <location>
        <begin position="623"/>
        <end position="657"/>
    </location>
</feature>
<evidence type="ECO:0000256" key="2">
    <source>
        <dbReference type="ARBA" id="ARBA00022574"/>
    </source>
</evidence>
<dbReference type="InterPro" id="IPR049052">
    <property type="entry name" value="nSTAND1"/>
</dbReference>
<feature type="repeat" description="WD" evidence="4">
    <location>
        <begin position="767"/>
        <end position="808"/>
    </location>
</feature>
<dbReference type="RefSeq" id="WP_345150643.1">
    <property type="nucleotide sequence ID" value="NZ_BAABEO010000012.1"/>
</dbReference>
<dbReference type="Pfam" id="PF00400">
    <property type="entry name" value="WD40"/>
    <property type="match status" value="14"/>
</dbReference>
<dbReference type="Proteomes" id="UP001500752">
    <property type="component" value="Unassembled WGS sequence"/>
</dbReference>
<evidence type="ECO:0000313" key="8">
    <source>
        <dbReference type="EMBL" id="GAA3683057.1"/>
    </source>
</evidence>
<evidence type="ECO:0000313" key="9">
    <source>
        <dbReference type="Proteomes" id="UP001500752"/>
    </source>
</evidence>
<dbReference type="SUPFAM" id="SSF50978">
    <property type="entry name" value="WD40 repeat-like"/>
    <property type="match status" value="2"/>
</dbReference>
<dbReference type="InterPro" id="IPR036322">
    <property type="entry name" value="WD40_repeat_dom_sf"/>
</dbReference>
<dbReference type="Pfam" id="PF20703">
    <property type="entry name" value="nSTAND1"/>
    <property type="match status" value="1"/>
</dbReference>
<keyword evidence="2 4" id="KW-0853">WD repeat</keyword>
<feature type="repeat" description="WD" evidence="4">
    <location>
        <begin position="1067"/>
        <end position="1108"/>
    </location>
</feature>
<dbReference type="EMBL" id="BAABEO010000012">
    <property type="protein sequence ID" value="GAA3683057.1"/>
    <property type="molecule type" value="Genomic_DNA"/>
</dbReference>
<feature type="repeat" description="WD" evidence="4">
    <location>
        <begin position="1327"/>
        <end position="1358"/>
    </location>
</feature>
<dbReference type="InterPro" id="IPR027417">
    <property type="entry name" value="P-loop_NTPase"/>
</dbReference>
<name>A0ABP7CBH4_9MICC</name>
<protein>
    <recommendedName>
        <fullName evidence="10">TIR domain-containing protein</fullName>
    </recommendedName>
</protein>
<evidence type="ECO:0000256" key="4">
    <source>
        <dbReference type="PROSITE-ProRule" id="PRU00221"/>
    </source>
</evidence>
<evidence type="ECO:0000256" key="1">
    <source>
        <dbReference type="ARBA" id="ARBA00007253"/>
    </source>
</evidence>
<dbReference type="Gene3D" id="3.40.50.10140">
    <property type="entry name" value="Toll/interleukin-1 receptor homology (TIR) domain"/>
    <property type="match status" value="1"/>
</dbReference>
<dbReference type="Pfam" id="PF13676">
    <property type="entry name" value="TIR_2"/>
    <property type="match status" value="1"/>
</dbReference>
<dbReference type="PANTHER" id="PTHR19868">
    <property type="entry name" value="RECEPTOR FOR ACTIVATED PROTEIN KINASE C RACK1"/>
    <property type="match status" value="1"/>
</dbReference>
<dbReference type="InterPro" id="IPR000157">
    <property type="entry name" value="TIR_dom"/>
</dbReference>
<evidence type="ECO:0000256" key="3">
    <source>
        <dbReference type="ARBA" id="ARBA00022737"/>
    </source>
</evidence>
<evidence type="ECO:0000256" key="5">
    <source>
        <dbReference type="SAM" id="Coils"/>
    </source>
</evidence>
<feature type="repeat" description="WD" evidence="4">
    <location>
        <begin position="1239"/>
        <end position="1271"/>
    </location>
</feature>
<dbReference type="SUPFAM" id="SSF52200">
    <property type="entry name" value="Toll/Interleukin receptor TIR domain"/>
    <property type="match status" value="1"/>
</dbReference>
<dbReference type="Gene3D" id="2.130.10.10">
    <property type="entry name" value="YVTN repeat-like/Quinoprotein amine dehydrogenase"/>
    <property type="match status" value="6"/>
</dbReference>
<sequence>MSRIFLSHSSRDVQQATALKRWLVVHDPSLAGEIFLDVDPETGISPGEGWRNALRQANARCEVVICLLSANWEASYECKAEFRLAESLNKRILCARLEPVADGGTTGEWQYCDLFGEGPDTVVAAEGGAGQVRFRTEGLHRLYGALRKAGIGAEHFAWPPSHDPDRAPYRGWEPLEEVDAAVFFGRDAQIVRGMDALRGMRTAGVESLFVILGPSGAGKSSFLRAGLLPRLRREDRKFLVLDIVRPERNALTGEQGLGQAVHALRTRLGLERPTLGELKEACFSDPDMLRQWLLEARQKAFEQLLEVPPNTPPPTLVLPLDQAEELFNADAGTEGPLFLDLLGRLCHRGTEQTMIVACTIRADRYEALQTAPELAELQGVVFDDLKPMPRAQFKEVILGPAARAGQAGKRLSVEPALVDRLLEECGQGADTLPLLSLTLARLYQDYGGDGDLRLDEYLKMGGLPHVVQTEIDSLLATGTVQRQRQLELLRSAFIPWLATINPDNDQPMRRVARWADLPEEARPLIDALVEKRLLVRDVRGGEGVVEVTLESLLRQWRELADWLGEEREDLKDADSLERAAAAWEHSRRNEAWLLEGMRLADAETLAAKPGFRERLNPSREFLLASRQREQDRLMAEKRRHEAELQAAREKQVEAEAHATVLRKRSRVLHLVLAATAAIAVVAVGLGLVAGVSLYLVGISATEADDRSREATVLRLVSESRSMLAGDVSGGSLRAVKQILAAQAVKPMPEGEDALMEALLLQYGGRGIVEVDSEVNSVAFSPDGRRIASGSTDGTVRLWDAATGEPVGEPLSGHTSDVWGVAFSPDGRRIVSGSTDGTVRLWDAATGEPVGEPLSGHTGWVTSVAFGLDGKRIVSGGQDGTVRLWDATTGDPVGEPLVGHEGPVWAVAVNQDRRIASGGSDGTVRLWDAATGDPVGKPLAGHDGTVWDVAFSPDGSRIASGGSDGTVRLWDAATGDPVGEPLAGHDDSVWAVAFSPDGRRIASGSADGTVRLWDAALGTSVGDPLAGHDGPVWAVAFSPDGTQLIWGSEDGTVRLWDVVAGEPVNEPLAGHVGEVWGVAFSPDGSRIASGGSDGTVRLWDAAKGDPVGEPLVGHEGTVWAVAFGPDGSRIVAGGVDGTVRLWDATSGAPVGKPLAGHDGDVWAVAFGPDGSRIVSGGVDGTVRLWDATSGTPVGEPLVGHAGTVRAVAFSPDGSRIVSGGADGTVRLWDAISGTPVGEPLVGHFGEVRGVAFSPGARRIVSDGLDGTVRLWDAVAGAPLGWPSGQQRRGTQLLAVAFSPDGSRIASGGADGTVRLWDAATGEPVGEPLARHQREVTSVAFSPDGDWIVSGSEDGTLRRWPVIADKPGQDLSAQLCAKLTRNPSHQQWSEWVSPDIDYVRVCPDLPIPDVPAAG</sequence>
<dbReference type="InterPro" id="IPR001680">
    <property type="entry name" value="WD40_rpt"/>
</dbReference>
<feature type="repeat" description="WD" evidence="4">
    <location>
        <begin position="810"/>
        <end position="851"/>
    </location>
</feature>
<feature type="repeat" description="WD" evidence="4">
    <location>
        <begin position="853"/>
        <end position="894"/>
    </location>
</feature>
<dbReference type="InterPro" id="IPR045223">
    <property type="entry name" value="RACK1-like"/>
</dbReference>
<gene>
    <name evidence="8" type="ORF">GCM10023081_21260</name>
</gene>
<feature type="domain" description="Novel STAND NTPase 1" evidence="7">
    <location>
        <begin position="168"/>
        <end position="590"/>
    </location>
</feature>
<reference evidence="9" key="1">
    <citation type="journal article" date="2019" name="Int. J. Syst. Evol. Microbiol.">
        <title>The Global Catalogue of Microorganisms (GCM) 10K type strain sequencing project: providing services to taxonomists for standard genome sequencing and annotation.</title>
        <authorList>
            <consortium name="The Broad Institute Genomics Platform"/>
            <consortium name="The Broad Institute Genome Sequencing Center for Infectious Disease"/>
            <person name="Wu L."/>
            <person name="Ma J."/>
        </authorList>
    </citation>
    <scope>NUCLEOTIDE SEQUENCE [LARGE SCALE GENOMIC DNA]</scope>
    <source>
        <strain evidence="9">JCM 30742</strain>
    </source>
</reference>
<feature type="repeat" description="WD" evidence="4">
    <location>
        <begin position="981"/>
        <end position="1013"/>
    </location>
</feature>
<dbReference type="PROSITE" id="PS50294">
    <property type="entry name" value="WD_REPEATS_REGION"/>
    <property type="match status" value="14"/>
</dbReference>
<comment type="similarity">
    <text evidence="1">Belongs to the WD repeat G protein beta family. Ribosomal protein RACK1 subfamily.</text>
</comment>
<dbReference type="InterPro" id="IPR020472">
    <property type="entry name" value="WD40_PAC1"/>
</dbReference>
<dbReference type="PROSITE" id="PS50082">
    <property type="entry name" value="WD_REPEATS_2"/>
    <property type="match status" value="14"/>
</dbReference>
<proteinExistence type="inferred from homology"/>
<dbReference type="CDD" id="cd00200">
    <property type="entry name" value="WD40"/>
    <property type="match status" value="2"/>
</dbReference>
<evidence type="ECO:0008006" key="10">
    <source>
        <dbReference type="Google" id="ProtNLM"/>
    </source>
</evidence>
<evidence type="ECO:0000259" key="7">
    <source>
        <dbReference type="Pfam" id="PF20703"/>
    </source>
</evidence>
<dbReference type="PRINTS" id="PR00320">
    <property type="entry name" value="GPROTEINBRPT"/>
</dbReference>
<accession>A0ABP7CBH4</accession>
<dbReference type="InterPro" id="IPR035897">
    <property type="entry name" value="Toll_tir_struct_dom_sf"/>
</dbReference>
<feature type="repeat" description="WD" evidence="4">
    <location>
        <begin position="1196"/>
        <end position="1237"/>
    </location>
</feature>